<dbReference type="AlphaFoldDB" id="A0A9J5Z906"/>
<reference evidence="1 2" key="1">
    <citation type="submission" date="2020-09" db="EMBL/GenBank/DDBJ databases">
        <title>De no assembly of potato wild relative species, Solanum commersonii.</title>
        <authorList>
            <person name="Cho K."/>
        </authorList>
    </citation>
    <scope>NUCLEOTIDE SEQUENCE [LARGE SCALE GENOMIC DNA]</scope>
    <source>
        <strain evidence="1">LZ3.2</strain>
        <tissue evidence="1">Leaf</tissue>
    </source>
</reference>
<gene>
    <name evidence="1" type="ORF">H5410_019681</name>
</gene>
<accession>A0A9J5Z906</accession>
<evidence type="ECO:0000313" key="2">
    <source>
        <dbReference type="Proteomes" id="UP000824120"/>
    </source>
</evidence>
<dbReference type="Proteomes" id="UP000824120">
    <property type="component" value="Chromosome 4"/>
</dbReference>
<keyword evidence="2" id="KW-1185">Reference proteome</keyword>
<organism evidence="1 2">
    <name type="scientific">Solanum commersonii</name>
    <name type="common">Commerson's wild potato</name>
    <name type="synonym">Commerson's nightshade</name>
    <dbReference type="NCBI Taxonomy" id="4109"/>
    <lineage>
        <taxon>Eukaryota</taxon>
        <taxon>Viridiplantae</taxon>
        <taxon>Streptophyta</taxon>
        <taxon>Embryophyta</taxon>
        <taxon>Tracheophyta</taxon>
        <taxon>Spermatophyta</taxon>
        <taxon>Magnoliopsida</taxon>
        <taxon>eudicotyledons</taxon>
        <taxon>Gunneridae</taxon>
        <taxon>Pentapetalae</taxon>
        <taxon>asterids</taxon>
        <taxon>lamiids</taxon>
        <taxon>Solanales</taxon>
        <taxon>Solanaceae</taxon>
        <taxon>Solanoideae</taxon>
        <taxon>Solaneae</taxon>
        <taxon>Solanum</taxon>
    </lineage>
</organism>
<protein>
    <submittedName>
        <fullName evidence="1">Uncharacterized protein</fullName>
    </submittedName>
</protein>
<dbReference type="EMBL" id="JACXVP010000004">
    <property type="protein sequence ID" value="KAG5608400.1"/>
    <property type="molecule type" value="Genomic_DNA"/>
</dbReference>
<proteinExistence type="predicted"/>
<sequence>MLNNPNYVYPSLVNHSRSLKRQTGSPEIRYTFRETNAVADKLAVEGRKGAYFDSITYLASPLDI</sequence>
<name>A0A9J5Z906_SOLCO</name>
<evidence type="ECO:0000313" key="1">
    <source>
        <dbReference type="EMBL" id="KAG5608400.1"/>
    </source>
</evidence>
<comment type="caution">
    <text evidence="1">The sequence shown here is derived from an EMBL/GenBank/DDBJ whole genome shotgun (WGS) entry which is preliminary data.</text>
</comment>